<sequence length="883" mass="101739">MAEDYDFCLDNPLFYVSSKSIPDISKKFSVPLPDNWDEYKQNQEWVALFPLNSKIQRQGWKVHISSKIDQSEDILNIVSEVCFSMSITFKHLSSLEFFVKRNSKQIDRGVSGKFITCYPNENDLEHFLNILEEKLKKFDGPYILSDKKWKESPIYLRYGVFRDSNKEDGYSCDSQTLKINDKFILDQRLPQFVVPEGLQIPDFLISWISEEDEIDDKDSYVMPFLIEKPIIFSNSGGIYRGVFNNTKVIVREARPYTGIENNGLDAVSRTKSEKLALDKLSNIEGVPNCYWYGKLWDNYYLVTEEREGVALNHWLTQNYPLYDEKYDEKTSNNYLSRITSIVEQIIKIVKSAHATKIYHQDIHMKNIIIDTQDNVSLIDWEQSVYNEKDKRRHLVAAPGFRNWGYTTPENIDWYGVYQVANTLLYPAIVQSDLVYGYGKQTSIAGSKILEKFNYSKIEIENYIKLLDTLSKKIGNIKVLSPSKVLHPYLEEENYDTLENKTNRILKGLFEGFDSIYRRWEKEKRFFPVHYYGLNKNNGVAYSDLGVLWAYSQLLEQLDIPKNSEYEELEKHLVSKAIINIEGNSINDNGLLDGISGTIWLLDRLKYTREAARLYSKHFKKLISSSKNMRLYDGLCGILLVGIDFSSKGLLSKKVCEDVFNEIEKFTLKYINHPETFIPITKDNKKSNDPYKINGGLLYGHAGLGWLFGEMYQLTSIDIYKKALNVSIKNELKVYQVDKHGTLQYSQGDRILPYLSMGSGGLGILIYENYKIIDNEYKLILNKLYKAVDGNFCMFPGLFNGLSGLKVCQFFMNKYLSEVNNDLILEDYIDELNGYLIKIGNGVCIAGDGGMKITEDIASGFGGIVIALCCFIQNDFILLPKVKI</sequence>
<gene>
    <name evidence="2" type="ORF">OGZ51_11005</name>
</gene>
<proteinExistence type="predicted"/>
<dbReference type="EMBL" id="JAOWLY010000011">
    <property type="protein sequence ID" value="MDG4984672.1"/>
    <property type="molecule type" value="Genomic_DNA"/>
</dbReference>
<name>A0A9X4NJL1_9LACT</name>
<dbReference type="GO" id="GO:0005524">
    <property type="term" value="F:ATP binding"/>
    <property type="evidence" value="ECO:0007669"/>
    <property type="project" value="InterPro"/>
</dbReference>
<comment type="caution">
    <text evidence="2">The sequence shown here is derived from an EMBL/GenBank/DDBJ whole genome shotgun (WGS) entry which is preliminary data.</text>
</comment>
<protein>
    <submittedName>
        <fullName evidence="2">Protein kinase/lanthionine synthetase C family protein</fullName>
    </submittedName>
</protein>
<dbReference type="InterPro" id="IPR057929">
    <property type="entry name" value="RamC_N"/>
</dbReference>
<dbReference type="Gene3D" id="1.50.10.20">
    <property type="match status" value="1"/>
</dbReference>
<reference evidence="2" key="1">
    <citation type="submission" date="2022-10" db="EMBL/GenBank/DDBJ databases">
        <authorList>
            <person name="Turner M.S."/>
            <person name="Huang W."/>
        </authorList>
    </citation>
    <scope>NUCLEOTIDE SEQUENCE</scope>
    <source>
        <strain evidence="2">3</strain>
    </source>
</reference>
<dbReference type="SUPFAM" id="SSF158745">
    <property type="entry name" value="LanC-like"/>
    <property type="match status" value="1"/>
</dbReference>
<accession>A0A9X4NJL1</accession>
<dbReference type="GO" id="GO:0004672">
    <property type="term" value="F:protein kinase activity"/>
    <property type="evidence" value="ECO:0007669"/>
    <property type="project" value="InterPro"/>
</dbReference>
<dbReference type="AlphaFoldDB" id="A0A9X4NJL1"/>
<evidence type="ECO:0000259" key="1">
    <source>
        <dbReference type="PROSITE" id="PS50011"/>
    </source>
</evidence>
<reference evidence="2" key="2">
    <citation type="journal article" date="2023" name="Food Microbiol.">
        <title>Evaluation of the fermentation potential of lactic acid bacteria isolated from herbs, fruits and vegetables as starter cultures in nut-based milk alternatives.</title>
        <authorList>
            <person name="Huang W."/>
            <person name="Dong A."/>
            <person name="Pham H.T."/>
            <person name="Zhou C."/>
            <person name="Huo Z."/>
            <person name="Watjen A.P."/>
            <person name="Prakash S."/>
            <person name="Bang-Berthelsen C.H."/>
            <person name="Turner M.S."/>
        </authorList>
    </citation>
    <scope>NUCLEOTIDE SEQUENCE</scope>
    <source>
        <strain evidence="2">3</strain>
    </source>
</reference>
<feature type="domain" description="Protein kinase" evidence="1">
    <location>
        <begin position="224"/>
        <end position="489"/>
    </location>
</feature>
<dbReference type="CDD" id="cd04791">
    <property type="entry name" value="LanC_SerThrkinase"/>
    <property type="match status" value="1"/>
</dbReference>
<dbReference type="Proteomes" id="UP001152614">
    <property type="component" value="Unassembled WGS sequence"/>
</dbReference>
<dbReference type="RefSeq" id="WP_278229227.1">
    <property type="nucleotide sequence ID" value="NZ_JAOWLY010000011.1"/>
</dbReference>
<evidence type="ECO:0000313" key="3">
    <source>
        <dbReference type="Proteomes" id="UP001152614"/>
    </source>
</evidence>
<keyword evidence="2" id="KW-0418">Kinase</keyword>
<organism evidence="2 3">
    <name type="scientific">Lactococcus lactis</name>
    <dbReference type="NCBI Taxonomy" id="1358"/>
    <lineage>
        <taxon>Bacteria</taxon>
        <taxon>Bacillati</taxon>
        <taxon>Bacillota</taxon>
        <taxon>Bacilli</taxon>
        <taxon>Lactobacillales</taxon>
        <taxon>Streptococcaceae</taxon>
        <taxon>Lactococcus</taxon>
    </lineage>
</organism>
<dbReference type="InterPro" id="IPR058053">
    <property type="entry name" value="RamC_C"/>
</dbReference>
<dbReference type="SUPFAM" id="SSF56112">
    <property type="entry name" value="Protein kinase-like (PK-like)"/>
    <property type="match status" value="1"/>
</dbReference>
<dbReference type="GO" id="GO:0031179">
    <property type="term" value="P:peptide modification"/>
    <property type="evidence" value="ECO:0007669"/>
    <property type="project" value="InterPro"/>
</dbReference>
<dbReference type="Pfam" id="PF25816">
    <property type="entry name" value="RamC_N"/>
    <property type="match status" value="1"/>
</dbReference>
<evidence type="ECO:0000313" key="2">
    <source>
        <dbReference type="EMBL" id="MDG4984672.1"/>
    </source>
</evidence>
<dbReference type="PROSITE" id="PS50011">
    <property type="entry name" value="PROTEIN_KINASE_DOM"/>
    <property type="match status" value="1"/>
</dbReference>
<dbReference type="InterPro" id="IPR007822">
    <property type="entry name" value="LANC-like"/>
</dbReference>
<dbReference type="InterPro" id="IPR011009">
    <property type="entry name" value="Kinase-like_dom_sf"/>
</dbReference>
<dbReference type="Pfam" id="PF05147">
    <property type="entry name" value="LANC_like"/>
    <property type="match status" value="1"/>
</dbReference>
<dbReference type="Gene3D" id="1.10.510.10">
    <property type="entry name" value="Transferase(Phosphotransferase) domain 1"/>
    <property type="match status" value="1"/>
</dbReference>
<dbReference type="Pfam" id="PF00069">
    <property type="entry name" value="Pkinase"/>
    <property type="match status" value="1"/>
</dbReference>
<keyword evidence="2" id="KW-0808">Transferase</keyword>
<dbReference type="InterPro" id="IPR000719">
    <property type="entry name" value="Prot_kinase_dom"/>
</dbReference>